<reference evidence="2 3" key="1">
    <citation type="submission" date="2023-08" db="EMBL/GenBank/DDBJ databases">
        <authorList>
            <person name="Folkvardsen B D."/>
            <person name="Norman A."/>
        </authorList>
    </citation>
    <scope>NUCLEOTIDE SEQUENCE [LARGE SCALE GENOMIC DNA]</scope>
    <source>
        <strain evidence="2 3">Mu0083</strain>
    </source>
</reference>
<evidence type="ECO:0000313" key="3">
    <source>
        <dbReference type="Proteomes" id="UP001190336"/>
    </source>
</evidence>
<accession>A0ABM9LX03</accession>
<evidence type="ECO:0000313" key="2">
    <source>
        <dbReference type="EMBL" id="CAJ1506140.1"/>
    </source>
</evidence>
<sequence length="327" mass="36408">MIVGPYADTDDEFHPPTDPADPEWTETCWFTFTVPERRLSGQLYPFFKPTLGVASAGAYFWDDTGDQIWNCLYAKNFWHLPLPEQPLSDLRLGNGARYEVLEPGSVYRIGYDDPDDGDEIHVDLTFTAIAPPHLLGESHLDQPGRYRGEIVLRGERIPVDAFGFRDRSWGPRTQHGQGIHATPSRRGGYSYANAADGQAFHAITMDFGDGVAHAIHGYVIADGTWGKVTHGRRDVLERDSGCGAPTKVRLTVTDEHGREIEAVGSTRNRLGFAINPNLWTWNCLTEWTWNQTTGYGEDHDNWSMAGQREFAREFLSGAGRAASPAPG</sequence>
<dbReference type="EMBL" id="OY726394">
    <property type="protein sequence ID" value="CAJ1506140.1"/>
    <property type="molecule type" value="Genomic_DNA"/>
</dbReference>
<name>A0ABM9LX03_9MYCO</name>
<evidence type="ECO:0000256" key="1">
    <source>
        <dbReference type="SAM" id="MobiDB-lite"/>
    </source>
</evidence>
<dbReference type="RefSeq" id="WP_308474512.1">
    <property type="nucleotide sequence ID" value="NZ_OY726394.1"/>
</dbReference>
<proteinExistence type="predicted"/>
<organism evidence="2 3">
    <name type="scientific">[Mycobacterium] kokjensenii</name>
    <dbReference type="NCBI Taxonomy" id="3064287"/>
    <lineage>
        <taxon>Bacteria</taxon>
        <taxon>Bacillati</taxon>
        <taxon>Actinomycetota</taxon>
        <taxon>Actinomycetes</taxon>
        <taxon>Mycobacteriales</taxon>
        <taxon>Mycobacteriaceae</taxon>
        <taxon>Mycolicibacter</taxon>
    </lineage>
</organism>
<protein>
    <submittedName>
        <fullName evidence="2">Uncharacterized protein</fullName>
    </submittedName>
</protein>
<dbReference type="Proteomes" id="UP001190336">
    <property type="component" value="Chromosome"/>
</dbReference>
<gene>
    <name evidence="2" type="ORF">MU0083_003871</name>
</gene>
<feature type="region of interest" description="Disordered" evidence="1">
    <location>
        <begin position="1"/>
        <end position="20"/>
    </location>
</feature>
<dbReference type="SUPFAM" id="SSF159245">
    <property type="entry name" value="AttH-like"/>
    <property type="match status" value="1"/>
</dbReference>
<keyword evidence="3" id="KW-1185">Reference proteome</keyword>